<dbReference type="CDD" id="cd06578">
    <property type="entry name" value="HemD"/>
    <property type="match status" value="1"/>
</dbReference>
<evidence type="ECO:0000256" key="3">
    <source>
        <dbReference type="ARBA" id="ARBA00013109"/>
    </source>
</evidence>
<name>A0A5C1NJL0_9GAMM</name>
<comment type="similarity">
    <text evidence="2 9">Belongs to the uroporphyrinogen-III synthase family.</text>
</comment>
<sequence length="250" mass="27036">MVDCPVIITRPGSRAEPLAAAIQAYGLEVERIEVMTQEVVPESAGMRAVWLDIDQFHKVVVISPAAAECLIEALDRYWPQLPQGLALYAVGEATASLLYQALGVRIRMPSVGNETSEGLLALGSLRQLDEQKVLLVAGQGGRTLLADTLAERGARVTRLEVYRRRLMEPSKAEQWRLSSAQYRALVVSSGEILEHLARWCSKTALYQPLIVSSQRLATLAEQLGFRDVVVASGASPAAMAAAAAGTCNPR</sequence>
<keyword evidence="5 9" id="KW-0627">Porphyrin biosynthesis</keyword>
<evidence type="ECO:0000256" key="6">
    <source>
        <dbReference type="ARBA" id="ARBA00037589"/>
    </source>
</evidence>
<evidence type="ECO:0000256" key="1">
    <source>
        <dbReference type="ARBA" id="ARBA00004772"/>
    </source>
</evidence>
<gene>
    <name evidence="11" type="ORF">E4T21_19535</name>
</gene>
<proteinExistence type="inferred from homology"/>
<dbReference type="Gene3D" id="3.40.50.10090">
    <property type="match status" value="2"/>
</dbReference>
<dbReference type="InterPro" id="IPR039793">
    <property type="entry name" value="UROS/Hem4"/>
</dbReference>
<dbReference type="UniPathway" id="UPA00251">
    <property type="reaction ID" value="UER00320"/>
</dbReference>
<keyword evidence="4 9" id="KW-0456">Lyase</keyword>
<evidence type="ECO:0000256" key="4">
    <source>
        <dbReference type="ARBA" id="ARBA00023239"/>
    </source>
</evidence>
<evidence type="ECO:0000313" key="11">
    <source>
        <dbReference type="EMBL" id="QEM83504.1"/>
    </source>
</evidence>
<dbReference type="GO" id="GO:0004852">
    <property type="term" value="F:uroporphyrinogen-III synthase activity"/>
    <property type="evidence" value="ECO:0007669"/>
    <property type="project" value="UniProtKB-UniRule"/>
</dbReference>
<dbReference type="AlphaFoldDB" id="A0A5C1NJL0"/>
<dbReference type="SUPFAM" id="SSF69618">
    <property type="entry name" value="HemD-like"/>
    <property type="match status" value="1"/>
</dbReference>
<accession>A0A5C1NJL0</accession>
<feature type="domain" description="Tetrapyrrole biosynthesis uroporphyrinogen III synthase" evidence="10">
    <location>
        <begin position="17"/>
        <end position="240"/>
    </location>
</feature>
<evidence type="ECO:0000256" key="2">
    <source>
        <dbReference type="ARBA" id="ARBA00008133"/>
    </source>
</evidence>
<dbReference type="InterPro" id="IPR003754">
    <property type="entry name" value="4pyrrol_synth_uPrphyn_synth"/>
</dbReference>
<dbReference type="Pfam" id="PF02602">
    <property type="entry name" value="HEM4"/>
    <property type="match status" value="1"/>
</dbReference>
<evidence type="ECO:0000256" key="8">
    <source>
        <dbReference type="ARBA" id="ARBA00048617"/>
    </source>
</evidence>
<comment type="function">
    <text evidence="6 9">Catalyzes cyclization of the linear tetrapyrrole, hydroxymethylbilane, to the macrocyclic uroporphyrinogen III.</text>
</comment>
<dbReference type="GO" id="GO:0006780">
    <property type="term" value="P:uroporphyrinogen III biosynthetic process"/>
    <property type="evidence" value="ECO:0007669"/>
    <property type="project" value="UniProtKB-UniRule"/>
</dbReference>
<dbReference type="EC" id="4.2.1.75" evidence="3 9"/>
<evidence type="ECO:0000259" key="10">
    <source>
        <dbReference type="Pfam" id="PF02602"/>
    </source>
</evidence>
<organism evidence="11 12">
    <name type="scientific">Halomonas binhaiensis</name>
    <dbReference type="NCBI Taxonomy" id="2562282"/>
    <lineage>
        <taxon>Bacteria</taxon>
        <taxon>Pseudomonadati</taxon>
        <taxon>Pseudomonadota</taxon>
        <taxon>Gammaproteobacteria</taxon>
        <taxon>Oceanospirillales</taxon>
        <taxon>Halomonadaceae</taxon>
        <taxon>Halomonas</taxon>
    </lineage>
</organism>
<evidence type="ECO:0000256" key="9">
    <source>
        <dbReference type="RuleBase" id="RU366031"/>
    </source>
</evidence>
<comment type="catalytic activity">
    <reaction evidence="8 9">
        <text>hydroxymethylbilane = uroporphyrinogen III + H2O</text>
        <dbReference type="Rhea" id="RHEA:18965"/>
        <dbReference type="ChEBI" id="CHEBI:15377"/>
        <dbReference type="ChEBI" id="CHEBI:57308"/>
        <dbReference type="ChEBI" id="CHEBI:57845"/>
        <dbReference type="EC" id="4.2.1.75"/>
    </reaction>
</comment>
<protein>
    <recommendedName>
        <fullName evidence="7 9">Uroporphyrinogen-III synthase</fullName>
        <ecNumber evidence="3 9">4.2.1.75</ecNumber>
    </recommendedName>
</protein>
<evidence type="ECO:0000313" key="12">
    <source>
        <dbReference type="Proteomes" id="UP000324285"/>
    </source>
</evidence>
<dbReference type="PANTHER" id="PTHR38042:SF1">
    <property type="entry name" value="UROPORPHYRINOGEN-III SYNTHASE, CHLOROPLASTIC"/>
    <property type="match status" value="1"/>
</dbReference>
<comment type="pathway">
    <text evidence="1 9">Porphyrin-containing compound metabolism; protoporphyrin-IX biosynthesis; coproporphyrinogen-III from 5-aminolevulinate: step 3/4.</text>
</comment>
<dbReference type="OrthoDB" id="9787650at2"/>
<dbReference type="EMBL" id="CP038437">
    <property type="protein sequence ID" value="QEM83504.1"/>
    <property type="molecule type" value="Genomic_DNA"/>
</dbReference>
<dbReference type="InterPro" id="IPR036108">
    <property type="entry name" value="4pyrrol_syn_uPrphyn_synt_sf"/>
</dbReference>
<evidence type="ECO:0000256" key="5">
    <source>
        <dbReference type="ARBA" id="ARBA00023244"/>
    </source>
</evidence>
<dbReference type="KEGG" id="hbh:E4T21_19535"/>
<dbReference type="GO" id="GO:0006782">
    <property type="term" value="P:protoporphyrinogen IX biosynthetic process"/>
    <property type="evidence" value="ECO:0007669"/>
    <property type="project" value="UniProtKB-UniRule"/>
</dbReference>
<dbReference type="PANTHER" id="PTHR38042">
    <property type="entry name" value="UROPORPHYRINOGEN-III SYNTHASE, CHLOROPLASTIC"/>
    <property type="match status" value="1"/>
</dbReference>
<dbReference type="Proteomes" id="UP000324285">
    <property type="component" value="Chromosome"/>
</dbReference>
<evidence type="ECO:0000256" key="7">
    <source>
        <dbReference type="ARBA" id="ARBA00040167"/>
    </source>
</evidence>
<keyword evidence="12" id="KW-1185">Reference proteome</keyword>
<dbReference type="RefSeq" id="WP_149286626.1">
    <property type="nucleotide sequence ID" value="NZ_CP038437.2"/>
</dbReference>
<reference evidence="11" key="1">
    <citation type="submission" date="2021-02" db="EMBL/GenBank/DDBJ databases">
        <title>Strain Y2R2, a novel species of the genus Halomonas.</title>
        <authorList>
            <person name="Huang H."/>
        </authorList>
    </citation>
    <scope>NUCLEOTIDE SEQUENCE</scope>
    <source>
        <strain evidence="11">Y2R2</strain>
    </source>
</reference>